<sequence>MAVAIERYLKDFGKPEPYVLADEPDIFPARPEPVSSVVETVPQPVHTAAAIDIEGERAAAFEQGKREATQALLATHEQELEGERGRHRDEVNELRTRYEQDFSTALATRYDTLCNDLVETIGAQVTRVLAPVFEQALTTQMVESLAETIRQCLKDKSATTKTVSGPASVFEALRERLGDDAALMEFVESEEFDLTIHIDDAVLCTRLSKWADRLREVLP</sequence>
<reference evidence="1" key="1">
    <citation type="submission" date="2022-11" db="EMBL/GenBank/DDBJ databases">
        <title>Draft genome sequence of Hoeflea poritis E7-10 and Hoeflea prorocentri PM5-8, separated from scleractinian coral Porites lutea and marine dinoflagellate.</title>
        <authorList>
            <person name="Zhang G."/>
            <person name="Wei Q."/>
            <person name="Cai L."/>
        </authorList>
    </citation>
    <scope>NUCLEOTIDE SEQUENCE</scope>
    <source>
        <strain evidence="1">PM5-8</strain>
    </source>
</reference>
<dbReference type="Proteomes" id="UP001151234">
    <property type="component" value="Unassembled WGS sequence"/>
</dbReference>
<gene>
    <name evidence="1" type="ORF">OQ273_16525</name>
</gene>
<dbReference type="AlphaFoldDB" id="A0A9X3UNN6"/>
<keyword evidence="2" id="KW-1185">Reference proteome</keyword>
<name>A0A9X3UNN6_9HYPH</name>
<organism evidence="1 2">
    <name type="scientific">Hoeflea prorocentri</name>
    <dbReference type="NCBI Taxonomy" id="1922333"/>
    <lineage>
        <taxon>Bacteria</taxon>
        <taxon>Pseudomonadati</taxon>
        <taxon>Pseudomonadota</taxon>
        <taxon>Alphaproteobacteria</taxon>
        <taxon>Hyphomicrobiales</taxon>
        <taxon>Rhizobiaceae</taxon>
        <taxon>Hoeflea</taxon>
    </lineage>
</organism>
<proteinExistence type="predicted"/>
<dbReference type="EMBL" id="JAPJZI010000001">
    <property type="protein sequence ID" value="MDA5400186.1"/>
    <property type="molecule type" value="Genomic_DNA"/>
</dbReference>
<protein>
    <submittedName>
        <fullName evidence="1">Uncharacterized protein</fullName>
    </submittedName>
</protein>
<comment type="caution">
    <text evidence="1">The sequence shown here is derived from an EMBL/GenBank/DDBJ whole genome shotgun (WGS) entry which is preliminary data.</text>
</comment>
<accession>A0A9X3UNN6</accession>
<dbReference type="RefSeq" id="WP_267991605.1">
    <property type="nucleotide sequence ID" value="NZ_JAPJZI010000001.1"/>
</dbReference>
<evidence type="ECO:0000313" key="1">
    <source>
        <dbReference type="EMBL" id="MDA5400186.1"/>
    </source>
</evidence>
<evidence type="ECO:0000313" key="2">
    <source>
        <dbReference type="Proteomes" id="UP001151234"/>
    </source>
</evidence>